<feature type="binding site" evidence="5">
    <location>
        <position position="151"/>
    </location>
    <ligand>
        <name>AMP</name>
        <dbReference type="ChEBI" id="CHEBI:456215"/>
    </ligand>
</feature>
<dbReference type="GO" id="GO:0004017">
    <property type="term" value="F:AMP kinase activity"/>
    <property type="evidence" value="ECO:0007669"/>
    <property type="project" value="UniProtKB-UniRule"/>
</dbReference>
<dbReference type="STRING" id="1798539.A2994_02635"/>
<keyword evidence="5" id="KW-0963">Cytoplasm</keyword>
<accession>A0A1F4PPT8</accession>
<comment type="catalytic activity">
    <reaction evidence="5 7">
        <text>AMP + ATP = 2 ADP</text>
        <dbReference type="Rhea" id="RHEA:12973"/>
        <dbReference type="ChEBI" id="CHEBI:30616"/>
        <dbReference type="ChEBI" id="CHEBI:456215"/>
        <dbReference type="ChEBI" id="CHEBI:456216"/>
        <dbReference type="EC" id="2.7.4.3"/>
    </reaction>
</comment>
<dbReference type="GO" id="GO:0044209">
    <property type="term" value="P:AMP salvage"/>
    <property type="evidence" value="ECO:0007669"/>
    <property type="project" value="UniProtKB-UniRule"/>
</dbReference>
<evidence type="ECO:0000256" key="5">
    <source>
        <dbReference type="HAMAP-Rule" id="MF_00235"/>
    </source>
</evidence>
<keyword evidence="2 5" id="KW-0545">Nucleotide biosynthesis</keyword>
<dbReference type="SUPFAM" id="SSF52540">
    <property type="entry name" value="P-loop containing nucleoside triphosphate hydrolases"/>
    <property type="match status" value="1"/>
</dbReference>
<evidence type="ECO:0000256" key="1">
    <source>
        <dbReference type="ARBA" id="ARBA00022679"/>
    </source>
</evidence>
<comment type="subunit">
    <text evidence="5 7">Monomer.</text>
</comment>
<keyword evidence="5 7" id="KW-0067">ATP-binding</keyword>
<dbReference type="Proteomes" id="UP000179010">
    <property type="component" value="Unassembled WGS sequence"/>
</dbReference>
<feature type="binding site" evidence="5">
    <location>
        <begin position="64"/>
        <end position="66"/>
    </location>
    <ligand>
        <name>AMP</name>
        <dbReference type="ChEBI" id="CHEBI:456215"/>
    </ligand>
</feature>
<feature type="binding site" evidence="5">
    <location>
        <position position="43"/>
    </location>
    <ligand>
        <name>AMP</name>
        <dbReference type="ChEBI" id="CHEBI:456215"/>
    </ligand>
</feature>
<comment type="caution">
    <text evidence="5">Lacks conserved residue(s) required for the propagation of feature annotation.</text>
</comment>
<evidence type="ECO:0000256" key="4">
    <source>
        <dbReference type="ARBA" id="ARBA00022777"/>
    </source>
</evidence>
<dbReference type="UniPathway" id="UPA00588">
    <property type="reaction ID" value="UER00649"/>
</dbReference>
<evidence type="ECO:0000256" key="6">
    <source>
        <dbReference type="RuleBase" id="RU003330"/>
    </source>
</evidence>
<dbReference type="Pfam" id="PF00406">
    <property type="entry name" value="ADK"/>
    <property type="match status" value="1"/>
</dbReference>
<evidence type="ECO:0000256" key="7">
    <source>
        <dbReference type="RuleBase" id="RU003331"/>
    </source>
</evidence>
<protein>
    <recommendedName>
        <fullName evidence="5 7">Adenylate kinase</fullName>
        <shortName evidence="5">AK</shortName>
        <ecNumber evidence="5 7">2.7.4.3</ecNumber>
    </recommendedName>
    <alternativeName>
        <fullName evidence="5">ATP-AMP transphosphorylase</fullName>
    </alternativeName>
    <alternativeName>
        <fullName evidence="5">ATP:AMP phosphotransferase</fullName>
    </alternativeName>
    <alternativeName>
        <fullName evidence="5">Adenylate monophosphate kinase</fullName>
    </alternativeName>
</protein>
<keyword evidence="4 5" id="KW-0418">Kinase</keyword>
<feature type="binding site" evidence="5">
    <location>
        <position position="99"/>
    </location>
    <ligand>
        <name>AMP</name>
        <dbReference type="ChEBI" id="CHEBI:456215"/>
    </ligand>
</feature>
<comment type="domain">
    <text evidence="5">Consists of three domains, a large central CORE domain and two small peripheral domains, NMPbind and LID, which undergo movements during catalysis. The LID domain closes over the site of phosphoryl transfer upon ATP binding. Assembling and dissambling the active center during each catalytic cycle provides an effective means to prevent ATP hydrolysis.</text>
</comment>
<evidence type="ECO:0000313" key="9">
    <source>
        <dbReference type="Proteomes" id="UP000179010"/>
    </source>
</evidence>
<dbReference type="CDD" id="cd01428">
    <property type="entry name" value="ADK"/>
    <property type="match status" value="1"/>
</dbReference>
<dbReference type="EMBL" id="METE01000001">
    <property type="protein sequence ID" value="OGB85639.1"/>
    <property type="molecule type" value="Genomic_DNA"/>
</dbReference>
<reference evidence="8 9" key="1">
    <citation type="journal article" date="2016" name="Nat. Commun.">
        <title>Thousands of microbial genomes shed light on interconnected biogeochemical processes in an aquifer system.</title>
        <authorList>
            <person name="Anantharaman K."/>
            <person name="Brown C.T."/>
            <person name="Hug L.A."/>
            <person name="Sharon I."/>
            <person name="Castelle C.J."/>
            <person name="Probst A.J."/>
            <person name="Thomas B.C."/>
            <person name="Singh A."/>
            <person name="Wilkins M.J."/>
            <person name="Karaoz U."/>
            <person name="Brodie E.L."/>
            <person name="Williams K.H."/>
            <person name="Hubbard S.S."/>
            <person name="Banfield J.F."/>
        </authorList>
    </citation>
    <scope>NUCLEOTIDE SEQUENCE [LARGE SCALE GENOMIC DNA]</scope>
</reference>
<organism evidence="8 9">
    <name type="scientific">candidate division Kazan bacterium RIFCSPLOWO2_01_FULL_48_13</name>
    <dbReference type="NCBI Taxonomy" id="1798539"/>
    <lineage>
        <taxon>Bacteria</taxon>
        <taxon>Bacteria division Kazan-3B-28</taxon>
    </lineage>
</organism>
<keyword evidence="3 5" id="KW-0547">Nucleotide-binding</keyword>
<dbReference type="InterPro" id="IPR033690">
    <property type="entry name" value="Adenylat_kinase_CS"/>
</dbReference>
<gene>
    <name evidence="5" type="primary">adk</name>
    <name evidence="8" type="ORF">A2994_02635</name>
</gene>
<name>A0A1F4PPT8_UNCK3</name>
<dbReference type="InterPro" id="IPR000850">
    <property type="entry name" value="Adenylat/UMP-CMP_kin"/>
</dbReference>
<keyword evidence="1 5" id="KW-0808">Transferase</keyword>
<dbReference type="PANTHER" id="PTHR23359">
    <property type="entry name" value="NUCLEOTIDE KINASE"/>
    <property type="match status" value="1"/>
</dbReference>
<comment type="subcellular location">
    <subcellularLocation>
        <location evidence="5 7">Cytoplasm</location>
    </subcellularLocation>
</comment>
<feature type="binding site" evidence="5">
    <location>
        <begin position="17"/>
        <end position="22"/>
    </location>
    <ligand>
        <name>ATP</name>
        <dbReference type="ChEBI" id="CHEBI:30616"/>
    </ligand>
</feature>
<feature type="binding site" evidence="5">
    <location>
        <position position="139"/>
    </location>
    <ligand>
        <name>AMP</name>
        <dbReference type="ChEBI" id="CHEBI:456215"/>
    </ligand>
</feature>
<sequence length="193" mass="21711">MKTSNRLADIILYGGPASGKSTQAELLAKTLKAAHMNMGGLLRDELKRGGKVAADINKYMAAGKLVPERITSTLVKLFIKKIPSRRRIVFDGYPRRMLQVRIIEPAITKAHRHTLFVFIDLPAKVAKARIVKRARTQKRPDDAKATVINERINIFRKNSQPILKFYRSSGRLITINGDQTIVAIQRDIARAIK</sequence>
<evidence type="ECO:0000256" key="3">
    <source>
        <dbReference type="ARBA" id="ARBA00022741"/>
    </source>
</evidence>
<dbReference type="EC" id="2.7.4.3" evidence="5 7"/>
<feature type="region of interest" description="NMP" evidence="5">
    <location>
        <begin position="37"/>
        <end position="66"/>
    </location>
</feature>
<comment type="pathway">
    <text evidence="5">Purine metabolism; AMP biosynthesis via salvage pathway; AMP from ADP: step 1/1.</text>
</comment>
<feature type="binding site" evidence="5">
    <location>
        <position position="179"/>
    </location>
    <ligand>
        <name>ATP</name>
        <dbReference type="ChEBI" id="CHEBI:30616"/>
    </ligand>
</feature>
<comment type="similarity">
    <text evidence="5 6">Belongs to the adenylate kinase family.</text>
</comment>
<dbReference type="PROSITE" id="PS00113">
    <property type="entry name" value="ADENYLATE_KINASE"/>
    <property type="match status" value="1"/>
</dbReference>
<dbReference type="InterPro" id="IPR027417">
    <property type="entry name" value="P-loop_NTPase"/>
</dbReference>
<dbReference type="PRINTS" id="PR00094">
    <property type="entry name" value="ADENYLTKNASE"/>
</dbReference>
<evidence type="ECO:0000256" key="2">
    <source>
        <dbReference type="ARBA" id="ARBA00022727"/>
    </source>
</evidence>
<evidence type="ECO:0000313" key="8">
    <source>
        <dbReference type="EMBL" id="OGB85639.1"/>
    </source>
</evidence>
<dbReference type="GO" id="GO:0005737">
    <property type="term" value="C:cytoplasm"/>
    <property type="evidence" value="ECO:0007669"/>
    <property type="project" value="UniProtKB-SubCell"/>
</dbReference>
<dbReference type="AlphaFoldDB" id="A0A1F4PPT8"/>
<dbReference type="GO" id="GO:0005524">
    <property type="term" value="F:ATP binding"/>
    <property type="evidence" value="ECO:0007669"/>
    <property type="project" value="UniProtKB-UniRule"/>
</dbReference>
<dbReference type="HAMAP" id="MF_00235">
    <property type="entry name" value="Adenylate_kinase_Adk"/>
    <property type="match status" value="1"/>
</dbReference>
<dbReference type="Gene3D" id="3.40.50.300">
    <property type="entry name" value="P-loop containing nucleotide triphosphate hydrolases"/>
    <property type="match status" value="1"/>
</dbReference>
<proteinExistence type="inferred from homology"/>
<feature type="binding site" evidence="5">
    <location>
        <begin position="92"/>
        <end position="95"/>
    </location>
    <ligand>
        <name>AMP</name>
        <dbReference type="ChEBI" id="CHEBI:456215"/>
    </ligand>
</feature>
<comment type="function">
    <text evidence="5">Catalyzes the reversible transfer of the terminal phosphate group between ATP and AMP. Plays an important role in cellular energy homeostasis and in adenine nucleotide metabolism.</text>
</comment>
<comment type="caution">
    <text evidence="8">The sequence shown here is derived from an EMBL/GenBank/DDBJ whole genome shotgun (WGS) entry which is preliminary data.</text>
</comment>
<feature type="binding site" evidence="5">
    <location>
        <position position="133"/>
    </location>
    <ligand>
        <name>ATP</name>
        <dbReference type="ChEBI" id="CHEBI:30616"/>
    </ligand>
</feature>